<protein>
    <submittedName>
        <fullName evidence="1">Chromodomain-helicase-DNA-binding protein</fullName>
    </submittedName>
</protein>
<keyword evidence="1" id="KW-0067">ATP-binding</keyword>
<reference evidence="1 2" key="1">
    <citation type="journal article" date="2015" name="Proc. Natl. Acad. Sci. U.S.A.">
        <title>The resurrection genome of Boea hygrometrica: A blueprint for survival of dehydration.</title>
        <authorList>
            <person name="Xiao L."/>
            <person name="Yang G."/>
            <person name="Zhang L."/>
            <person name="Yang X."/>
            <person name="Zhao S."/>
            <person name="Ji Z."/>
            <person name="Zhou Q."/>
            <person name="Hu M."/>
            <person name="Wang Y."/>
            <person name="Chen M."/>
            <person name="Xu Y."/>
            <person name="Jin H."/>
            <person name="Xiao X."/>
            <person name="Hu G."/>
            <person name="Bao F."/>
            <person name="Hu Y."/>
            <person name="Wan P."/>
            <person name="Li L."/>
            <person name="Deng X."/>
            <person name="Kuang T."/>
            <person name="Xiang C."/>
            <person name="Zhu J.K."/>
            <person name="Oliver M.J."/>
            <person name="He Y."/>
        </authorList>
    </citation>
    <scope>NUCLEOTIDE SEQUENCE [LARGE SCALE GENOMIC DNA]</scope>
    <source>
        <strain evidence="2">cv. XS01</strain>
    </source>
</reference>
<accession>A0A2Z7APC7</accession>
<dbReference type="EMBL" id="KV015000">
    <property type="protein sequence ID" value="KZV21002.1"/>
    <property type="molecule type" value="Genomic_DNA"/>
</dbReference>
<evidence type="ECO:0000313" key="2">
    <source>
        <dbReference type="Proteomes" id="UP000250235"/>
    </source>
</evidence>
<keyword evidence="2" id="KW-1185">Reference proteome</keyword>
<dbReference type="GO" id="GO:0004386">
    <property type="term" value="F:helicase activity"/>
    <property type="evidence" value="ECO:0007669"/>
    <property type="project" value="UniProtKB-KW"/>
</dbReference>
<gene>
    <name evidence="1" type="ORF">F511_37441</name>
</gene>
<dbReference type="AlphaFoldDB" id="A0A2Z7APC7"/>
<keyword evidence="1" id="KW-0378">Hydrolase</keyword>
<organism evidence="1 2">
    <name type="scientific">Dorcoceras hygrometricum</name>
    <dbReference type="NCBI Taxonomy" id="472368"/>
    <lineage>
        <taxon>Eukaryota</taxon>
        <taxon>Viridiplantae</taxon>
        <taxon>Streptophyta</taxon>
        <taxon>Embryophyta</taxon>
        <taxon>Tracheophyta</taxon>
        <taxon>Spermatophyta</taxon>
        <taxon>Magnoliopsida</taxon>
        <taxon>eudicotyledons</taxon>
        <taxon>Gunneridae</taxon>
        <taxon>Pentapetalae</taxon>
        <taxon>asterids</taxon>
        <taxon>lamiids</taxon>
        <taxon>Lamiales</taxon>
        <taxon>Gesneriaceae</taxon>
        <taxon>Didymocarpoideae</taxon>
        <taxon>Trichosporeae</taxon>
        <taxon>Loxocarpinae</taxon>
        <taxon>Dorcoceras</taxon>
    </lineage>
</organism>
<dbReference type="Proteomes" id="UP000250235">
    <property type="component" value="Unassembled WGS sequence"/>
</dbReference>
<sequence length="321" mass="36015">MTFRVVRTNQYNQDFGLIHSTNGNHLESPNEGSSIDHQVTIYLHAQNITMFPTNETCWYLELAIAKRCRVNKLERQRFAFAIRSADGLALMTSSVTSSLSADDLREQSQESADSAGRLCVDISAAASYSGSSRNAKISRRSVWYPDACNNSIQSRASLNQLLLRIQSLGNSVASYSIQSQDPDARKEEVAKRCILSQAEASSRKISSRKLIYSRSAIEEVFDEVGHCEDIAENKSIAQCTNRGKMKRKTKQSTAIREELFTLGNKLIYSRSAIEEVFDEVGHCEDIAENKSIAQCTNRGKMKRKTKQSTAIREELFTRVDC</sequence>
<keyword evidence="1" id="KW-0547">Nucleotide-binding</keyword>
<keyword evidence="1" id="KW-0347">Helicase</keyword>
<proteinExistence type="predicted"/>
<name>A0A2Z7APC7_9LAMI</name>
<dbReference type="GO" id="GO:0003677">
    <property type="term" value="F:DNA binding"/>
    <property type="evidence" value="ECO:0007669"/>
    <property type="project" value="UniProtKB-KW"/>
</dbReference>
<keyword evidence="1" id="KW-0238">DNA-binding</keyword>
<evidence type="ECO:0000313" key="1">
    <source>
        <dbReference type="EMBL" id="KZV21002.1"/>
    </source>
</evidence>